<dbReference type="SUPFAM" id="SSF55331">
    <property type="entry name" value="Tautomerase/MIF"/>
    <property type="match status" value="1"/>
</dbReference>
<evidence type="ECO:0000313" key="1">
    <source>
        <dbReference type="EMBL" id="HIY88568.1"/>
    </source>
</evidence>
<dbReference type="Gene3D" id="3.30.429.10">
    <property type="entry name" value="Macrophage Migration Inhibitory Factor"/>
    <property type="match status" value="1"/>
</dbReference>
<comment type="caution">
    <text evidence="1">The sequence shown here is derived from an EMBL/GenBank/DDBJ whole genome shotgun (WGS) entry which is preliminary data.</text>
</comment>
<dbReference type="AlphaFoldDB" id="A0A9D2CL08"/>
<evidence type="ECO:0008006" key="3">
    <source>
        <dbReference type="Google" id="ProtNLM"/>
    </source>
</evidence>
<gene>
    <name evidence="1" type="ORF">H9824_07685</name>
</gene>
<protein>
    <recommendedName>
        <fullName evidence="3">4-oxalocrotonate tautomerase</fullName>
    </recommendedName>
</protein>
<sequence length="79" mass="8883">MPAIIIHSIEMTDEQKKIIADKFISTFSEVSGVPKDRIYLFFNGYGLNEAATGGKLFSENPPKSAKAKFNEEEWANKNE</sequence>
<dbReference type="EMBL" id="DXCV01000051">
    <property type="protein sequence ID" value="HIY88568.1"/>
    <property type="molecule type" value="Genomic_DNA"/>
</dbReference>
<dbReference type="Proteomes" id="UP000886851">
    <property type="component" value="Unassembled WGS sequence"/>
</dbReference>
<dbReference type="InterPro" id="IPR014347">
    <property type="entry name" value="Tautomerase/MIF_sf"/>
</dbReference>
<evidence type="ECO:0000313" key="2">
    <source>
        <dbReference type="Proteomes" id="UP000886851"/>
    </source>
</evidence>
<reference evidence="1" key="1">
    <citation type="journal article" date="2021" name="PeerJ">
        <title>Extensive microbial diversity within the chicken gut microbiome revealed by metagenomics and culture.</title>
        <authorList>
            <person name="Gilroy R."/>
            <person name="Ravi A."/>
            <person name="Getino M."/>
            <person name="Pursley I."/>
            <person name="Horton D.L."/>
            <person name="Alikhan N.F."/>
            <person name="Baker D."/>
            <person name="Gharbi K."/>
            <person name="Hall N."/>
            <person name="Watson M."/>
            <person name="Adriaenssens E.M."/>
            <person name="Foster-Nyarko E."/>
            <person name="Jarju S."/>
            <person name="Secka A."/>
            <person name="Antonio M."/>
            <person name="Oren A."/>
            <person name="Chaudhuri R.R."/>
            <person name="La Ragione R."/>
            <person name="Hildebrand F."/>
            <person name="Pallen M.J."/>
        </authorList>
    </citation>
    <scope>NUCLEOTIDE SEQUENCE</scope>
    <source>
        <strain evidence="1">Gambia2-208</strain>
    </source>
</reference>
<organism evidence="1 2">
    <name type="scientific">Candidatus Bacteroides pullicola</name>
    <dbReference type="NCBI Taxonomy" id="2838475"/>
    <lineage>
        <taxon>Bacteria</taxon>
        <taxon>Pseudomonadati</taxon>
        <taxon>Bacteroidota</taxon>
        <taxon>Bacteroidia</taxon>
        <taxon>Bacteroidales</taxon>
        <taxon>Bacteroidaceae</taxon>
        <taxon>Bacteroides</taxon>
    </lineage>
</organism>
<name>A0A9D2CL08_9BACE</name>
<accession>A0A9D2CL08</accession>
<proteinExistence type="predicted"/>
<reference evidence="1" key="2">
    <citation type="submission" date="2021-04" db="EMBL/GenBank/DDBJ databases">
        <authorList>
            <person name="Gilroy R."/>
        </authorList>
    </citation>
    <scope>NUCLEOTIDE SEQUENCE</scope>
    <source>
        <strain evidence="1">Gambia2-208</strain>
    </source>
</reference>